<evidence type="ECO:0000259" key="1">
    <source>
        <dbReference type="Pfam" id="PF04389"/>
    </source>
</evidence>
<dbReference type="Proteomes" id="UP001597533">
    <property type="component" value="Unassembled WGS sequence"/>
</dbReference>
<dbReference type="PANTHER" id="PTHR12147">
    <property type="entry name" value="METALLOPEPTIDASE M28 FAMILY MEMBER"/>
    <property type="match status" value="1"/>
</dbReference>
<dbReference type="CDD" id="cd03877">
    <property type="entry name" value="M28_like"/>
    <property type="match status" value="1"/>
</dbReference>
<dbReference type="Gene3D" id="3.40.630.10">
    <property type="entry name" value="Zn peptidases"/>
    <property type="match status" value="1"/>
</dbReference>
<proteinExistence type="predicted"/>
<sequence>MKKILVGLIFASVLSCGGSKTISTEDTKTHSEHTTTLNNVQPEEASISMASIQKSMEYLTSDELEGRATGSEGIEKAAVFIEDFLKRNNIKPYFESYRDNFEFEKRKSRDSDVTETIKGFNVVGVVEGNDPKLKNEYIILGGHYDHIGKGKVVDGDSIANGANDDASGTIAAMEFAAYFAKTKTNKRSILVTLYSAEEMGLKGSGHLAERLKSVGLNAYTMINFEMIGVPRAENEAIAYMSGYERSNFAETLNRYAGEDLIGFFPKAKEFQLFMRSDNFPFFKELNIPAHAISTFDFTNYDFYHHVDDEADKMDYEHMTNFINKMIPALEGMMNAPTKEVILKDE</sequence>
<protein>
    <submittedName>
        <fullName evidence="2">M28 family metallopeptidase</fullName>
    </submittedName>
</protein>
<dbReference type="PANTHER" id="PTHR12147:SF26">
    <property type="entry name" value="PEPTIDASE M28 DOMAIN-CONTAINING PROTEIN"/>
    <property type="match status" value="1"/>
</dbReference>
<dbReference type="SUPFAM" id="SSF53187">
    <property type="entry name" value="Zn-dependent exopeptidases"/>
    <property type="match status" value="1"/>
</dbReference>
<dbReference type="EMBL" id="JBHUOV010000011">
    <property type="protein sequence ID" value="MFD2824487.1"/>
    <property type="molecule type" value="Genomic_DNA"/>
</dbReference>
<accession>A0ABW5WP92</accession>
<evidence type="ECO:0000313" key="3">
    <source>
        <dbReference type="Proteomes" id="UP001597533"/>
    </source>
</evidence>
<dbReference type="Pfam" id="PF04389">
    <property type="entry name" value="Peptidase_M28"/>
    <property type="match status" value="1"/>
</dbReference>
<organism evidence="2 3">
    <name type="scientific">Lacinutrix iliipiscaria</name>
    <dbReference type="NCBI Taxonomy" id="1230532"/>
    <lineage>
        <taxon>Bacteria</taxon>
        <taxon>Pseudomonadati</taxon>
        <taxon>Bacteroidota</taxon>
        <taxon>Flavobacteriia</taxon>
        <taxon>Flavobacteriales</taxon>
        <taxon>Flavobacteriaceae</taxon>
        <taxon>Lacinutrix</taxon>
    </lineage>
</organism>
<reference evidence="3" key="1">
    <citation type="journal article" date="2019" name="Int. J. Syst. Evol. Microbiol.">
        <title>The Global Catalogue of Microorganisms (GCM) 10K type strain sequencing project: providing services to taxonomists for standard genome sequencing and annotation.</title>
        <authorList>
            <consortium name="The Broad Institute Genomics Platform"/>
            <consortium name="The Broad Institute Genome Sequencing Center for Infectious Disease"/>
            <person name="Wu L."/>
            <person name="Ma J."/>
        </authorList>
    </citation>
    <scope>NUCLEOTIDE SEQUENCE [LARGE SCALE GENOMIC DNA]</scope>
    <source>
        <strain evidence="3">KCTC 32141</strain>
    </source>
</reference>
<feature type="domain" description="Peptidase M28" evidence="1">
    <location>
        <begin position="121"/>
        <end position="323"/>
    </location>
</feature>
<dbReference type="InterPro" id="IPR045175">
    <property type="entry name" value="M28_fam"/>
</dbReference>
<dbReference type="RefSeq" id="WP_183490024.1">
    <property type="nucleotide sequence ID" value="NZ_JBHUOV010000011.1"/>
</dbReference>
<gene>
    <name evidence="2" type="ORF">ACFS5M_12465</name>
</gene>
<keyword evidence="3" id="KW-1185">Reference proteome</keyword>
<evidence type="ECO:0000313" key="2">
    <source>
        <dbReference type="EMBL" id="MFD2824487.1"/>
    </source>
</evidence>
<name>A0ABW5WP92_9FLAO</name>
<comment type="caution">
    <text evidence="2">The sequence shown here is derived from an EMBL/GenBank/DDBJ whole genome shotgun (WGS) entry which is preliminary data.</text>
</comment>
<dbReference type="PROSITE" id="PS51257">
    <property type="entry name" value="PROKAR_LIPOPROTEIN"/>
    <property type="match status" value="1"/>
</dbReference>
<dbReference type="InterPro" id="IPR007484">
    <property type="entry name" value="Peptidase_M28"/>
</dbReference>